<dbReference type="GO" id="GO:0005886">
    <property type="term" value="C:plasma membrane"/>
    <property type="evidence" value="ECO:0007669"/>
    <property type="project" value="UniProtKB-SubCell"/>
</dbReference>
<feature type="transmembrane region" description="Helical" evidence="5">
    <location>
        <begin position="139"/>
        <end position="157"/>
    </location>
</feature>
<keyword evidence="2 5" id="KW-0812">Transmembrane</keyword>
<dbReference type="GO" id="GO:0048038">
    <property type="term" value="F:quinone binding"/>
    <property type="evidence" value="ECO:0007669"/>
    <property type="project" value="UniProtKB-KW"/>
</dbReference>
<comment type="function">
    <text evidence="5">NDH-1 shuttles electrons from NADH, via FMN and iron-sulfur (Fe-S) centers, to quinones in the respiratory chain. The immediate electron acceptor for the enzyme in this species is believed to be ubiquinone. Couples the redox reaction to proton translocation (for every two electrons transferred, four hydrogen ions are translocated across the cytoplasmic membrane), and thus conserves the redox energy in a proton gradient. This subunit may bind ubiquinone.</text>
</comment>
<dbReference type="AlphaFoldDB" id="A0A1I1JWB9"/>
<evidence type="ECO:0000256" key="2">
    <source>
        <dbReference type="ARBA" id="ARBA00022692"/>
    </source>
</evidence>
<gene>
    <name evidence="5" type="primary">nuoH</name>
    <name evidence="7" type="ORF">SAMN05421780_10654</name>
</gene>
<dbReference type="HAMAP" id="MF_01350">
    <property type="entry name" value="NDH1_NuoH"/>
    <property type="match status" value="1"/>
</dbReference>
<dbReference type="PROSITE" id="PS00668">
    <property type="entry name" value="COMPLEX1_ND1_2"/>
    <property type="match status" value="1"/>
</dbReference>
<evidence type="ECO:0000256" key="1">
    <source>
        <dbReference type="ARBA" id="ARBA00004141"/>
    </source>
</evidence>
<comment type="subcellular location">
    <subcellularLocation>
        <location evidence="5 6">Cell membrane</location>
        <topology evidence="5 6">Multi-pass membrane protein</topology>
    </subcellularLocation>
    <subcellularLocation>
        <location evidence="1">Membrane</location>
        <topology evidence="1">Multi-pass membrane protein</topology>
    </subcellularLocation>
</comment>
<evidence type="ECO:0000256" key="5">
    <source>
        <dbReference type="HAMAP-Rule" id="MF_01350"/>
    </source>
</evidence>
<name>A0A1I1JWB9_9BACT</name>
<evidence type="ECO:0000313" key="7">
    <source>
        <dbReference type="EMBL" id="SFC49660.1"/>
    </source>
</evidence>
<dbReference type="PANTHER" id="PTHR11432">
    <property type="entry name" value="NADH DEHYDROGENASE SUBUNIT 1"/>
    <property type="match status" value="1"/>
</dbReference>
<dbReference type="OrthoDB" id="9803734at2"/>
<keyword evidence="8" id="KW-1185">Reference proteome</keyword>
<dbReference type="Pfam" id="PF00146">
    <property type="entry name" value="NADHdh"/>
    <property type="match status" value="1"/>
</dbReference>
<dbReference type="InterPro" id="IPR001694">
    <property type="entry name" value="NADH_UbQ_OxRdtase_su1/FPO"/>
</dbReference>
<proteinExistence type="inferred from homology"/>
<sequence length="369" mass="41497">MLYLIGYLLGLLLCVLIVFYAERKLAAFMQDRLGPMEVGYYGVLQAFADLLKLLQKEDLMPIGADAKLYRMAPLIIFIVIFAGFSVVPVAPDWQPVQLPTGVFFLLSIVSADVIGIMLSGWSSNNKYSMIGAMRAISQIISYEIPVGLSVLAVTMFSQTLDLQEICYQQGIWINHFSSIQNIEKCNYLFGVKSLGFDVTQIGGFLTWNIVRMPFFVVLLVIYYIATLAECNRAPFDLPEGESELVGGFHTEYSGFRWAVFFLAEYAMMILVSAVGVILFLGGWNTPLPNLGENIPLAYMTSGAPTTLAGIIWGLFWFISKTLLWAFSQIWVRWTYPRLRTDQLMFLCWKVLTPAGLVLVVITGIWRLLM</sequence>
<evidence type="ECO:0000256" key="4">
    <source>
        <dbReference type="ARBA" id="ARBA00023136"/>
    </source>
</evidence>
<dbReference type="GO" id="GO:0009060">
    <property type="term" value="P:aerobic respiration"/>
    <property type="evidence" value="ECO:0007669"/>
    <property type="project" value="TreeGrafter"/>
</dbReference>
<evidence type="ECO:0000313" key="8">
    <source>
        <dbReference type="Proteomes" id="UP000199514"/>
    </source>
</evidence>
<comment type="caution">
    <text evidence="5">Lacks conserved residue(s) required for the propagation of feature annotation.</text>
</comment>
<feature type="transmembrane region" description="Helical" evidence="5">
    <location>
        <begin position="257"/>
        <end position="283"/>
    </location>
</feature>
<dbReference type="GO" id="GO:0016655">
    <property type="term" value="F:oxidoreductase activity, acting on NAD(P)H, quinone or similar compound as acceptor"/>
    <property type="evidence" value="ECO:0007669"/>
    <property type="project" value="UniProtKB-UniRule"/>
</dbReference>
<keyword evidence="4 5" id="KW-0472">Membrane</keyword>
<dbReference type="Proteomes" id="UP000199514">
    <property type="component" value="Unassembled WGS sequence"/>
</dbReference>
<feature type="transmembrane region" description="Helical" evidence="5">
    <location>
        <begin position="71"/>
        <end position="90"/>
    </location>
</feature>
<keyword evidence="5" id="KW-0874">Quinone</keyword>
<dbReference type="EC" id="7.1.1.-" evidence="5"/>
<dbReference type="InterPro" id="IPR018086">
    <property type="entry name" value="NADH_UbQ_OxRdtase_su1_CS"/>
</dbReference>
<dbReference type="RefSeq" id="WP_091512260.1">
    <property type="nucleotide sequence ID" value="NZ_FOLE01000006.1"/>
</dbReference>
<keyword evidence="5" id="KW-1003">Cell membrane</keyword>
<dbReference type="GO" id="GO:0003954">
    <property type="term" value="F:NADH dehydrogenase activity"/>
    <property type="evidence" value="ECO:0007669"/>
    <property type="project" value="TreeGrafter"/>
</dbReference>
<evidence type="ECO:0000256" key="6">
    <source>
        <dbReference type="RuleBase" id="RU000471"/>
    </source>
</evidence>
<protein>
    <recommendedName>
        <fullName evidence="5">NADH-quinone oxidoreductase subunit H</fullName>
        <ecNumber evidence="5">7.1.1.-</ecNumber>
    </recommendedName>
    <alternativeName>
        <fullName evidence="5">NADH dehydrogenase I subunit H</fullName>
    </alternativeName>
    <alternativeName>
        <fullName evidence="5">NDH-1 subunit H</fullName>
    </alternativeName>
</protein>
<organism evidence="7 8">
    <name type="scientific">Flexibacter flexilis DSM 6793</name>
    <dbReference type="NCBI Taxonomy" id="927664"/>
    <lineage>
        <taxon>Bacteria</taxon>
        <taxon>Pseudomonadati</taxon>
        <taxon>Bacteroidota</taxon>
        <taxon>Cytophagia</taxon>
        <taxon>Cytophagales</taxon>
        <taxon>Flexibacteraceae</taxon>
        <taxon>Flexibacter</taxon>
    </lineage>
</organism>
<reference evidence="7 8" key="1">
    <citation type="submission" date="2016-10" db="EMBL/GenBank/DDBJ databases">
        <authorList>
            <person name="de Groot N.N."/>
        </authorList>
    </citation>
    <scope>NUCLEOTIDE SEQUENCE [LARGE SCALE GENOMIC DNA]</scope>
    <source>
        <strain evidence="7 8">DSM 6793</strain>
    </source>
</reference>
<dbReference type="STRING" id="927664.SAMN05421780_10654"/>
<keyword evidence="5" id="KW-1278">Translocase</keyword>
<keyword evidence="5" id="KW-0830">Ubiquinone</keyword>
<keyword evidence="5 6" id="KW-0520">NAD</keyword>
<comment type="catalytic activity">
    <reaction evidence="5">
        <text>a quinone + NADH + 5 H(+)(in) = a quinol + NAD(+) + 4 H(+)(out)</text>
        <dbReference type="Rhea" id="RHEA:57888"/>
        <dbReference type="ChEBI" id="CHEBI:15378"/>
        <dbReference type="ChEBI" id="CHEBI:24646"/>
        <dbReference type="ChEBI" id="CHEBI:57540"/>
        <dbReference type="ChEBI" id="CHEBI:57945"/>
        <dbReference type="ChEBI" id="CHEBI:132124"/>
    </reaction>
</comment>
<feature type="transmembrane region" description="Helical" evidence="5">
    <location>
        <begin position="346"/>
        <end position="368"/>
    </location>
</feature>
<dbReference type="EMBL" id="FOLE01000006">
    <property type="protein sequence ID" value="SFC49660.1"/>
    <property type="molecule type" value="Genomic_DNA"/>
</dbReference>
<evidence type="ECO:0000256" key="3">
    <source>
        <dbReference type="ARBA" id="ARBA00022989"/>
    </source>
</evidence>
<keyword evidence="3 5" id="KW-1133">Transmembrane helix</keyword>
<feature type="transmembrane region" description="Helical" evidence="5">
    <location>
        <begin position="303"/>
        <end position="326"/>
    </location>
</feature>
<dbReference type="PANTHER" id="PTHR11432:SF3">
    <property type="entry name" value="NADH-UBIQUINONE OXIDOREDUCTASE CHAIN 1"/>
    <property type="match status" value="1"/>
</dbReference>
<accession>A0A1I1JWB9</accession>
<comment type="subunit">
    <text evidence="5">NDH-1 is composed of 14 different subunits. Subunits NuoA, H, J, K, L, M, N constitute the membrane sector of the complex.</text>
</comment>
<feature type="transmembrane region" description="Helical" evidence="5">
    <location>
        <begin position="96"/>
        <end position="118"/>
    </location>
</feature>
<feature type="transmembrane region" description="Helical" evidence="5">
    <location>
        <begin position="204"/>
        <end position="225"/>
    </location>
</feature>
<comment type="similarity">
    <text evidence="5 6">Belongs to the complex I subunit 1 family.</text>
</comment>